<sequence>MNPLLNIAIRSIHQIGKLILKMYDENPLYRSIDHYKMINPLFERIKKIVISTIFQHYSDHELFLNEKRISFNNKTCQKKTRWFINFLEDGVNWMKKIPHFCTSISIYQKERMIILVIYDPILNEMFSANRGGGARLNQYRLRVQEKSSLNASIILSVNQIFQKDVDHLSKYLKILHILLKNYLVRITGSISLDLAYVAASRIDAMILIGNGKEINQKISRISLLLKESGGTLIYGKLLNINSREKKERTKKNEFSSEEEKEDHSLQIVCAGSFRTTKSITKFLKNQFNISFFKE</sequence>
<proteinExistence type="inferred from homology"/>
<protein>
    <submittedName>
        <fullName evidence="2">Inositol-1-monophosphatase</fullName>
        <ecNumber evidence="2">3.1.3.25</ecNumber>
    </submittedName>
</protein>
<comment type="similarity">
    <text evidence="1">Belongs to the inositol monophosphatase superfamily.</text>
</comment>
<dbReference type="Gene3D" id="3.30.540.10">
    <property type="entry name" value="Fructose-1,6-Bisphosphatase, subunit A, domain 1"/>
    <property type="match status" value="1"/>
</dbReference>
<dbReference type="PRINTS" id="PR00377">
    <property type="entry name" value="IMPHPHTASES"/>
</dbReference>
<dbReference type="AlphaFoldDB" id="D4G8C6"/>
<keyword evidence="3" id="KW-1185">Reference proteome</keyword>
<reference evidence="2" key="1">
    <citation type="submission" date="2008-05" db="EMBL/GenBank/DDBJ databases">
        <title>Genome sequence of Riesia pediculicola USDA.</title>
        <authorList>
            <person name="Kirkness E.F."/>
        </authorList>
    </citation>
    <scope>NUCLEOTIDE SEQUENCE [LARGE SCALE GENOMIC DNA]</scope>
    <source>
        <strain evidence="2">USDA</strain>
    </source>
</reference>
<dbReference type="HOGENOM" id="CLU_044118_0_0_6"/>
<dbReference type="EC" id="3.1.3.25" evidence="2"/>
<dbReference type="RefSeq" id="WP_013087876.1">
    <property type="nucleotide sequence ID" value="NC_014109.1"/>
</dbReference>
<dbReference type="Proteomes" id="UP000001700">
    <property type="component" value="Chromosome"/>
</dbReference>
<dbReference type="Gene3D" id="3.40.190.80">
    <property type="match status" value="1"/>
</dbReference>
<keyword evidence="2" id="KW-0378">Hydrolase</keyword>
<organism evidence="2 3">
    <name type="scientific">Riesia pediculicola (strain USDA)</name>
    <dbReference type="NCBI Taxonomy" id="515618"/>
    <lineage>
        <taxon>Bacteria</taxon>
        <taxon>Pseudomonadati</taxon>
        <taxon>Pseudomonadota</taxon>
        <taxon>Gammaproteobacteria</taxon>
        <taxon>Enterobacterales</taxon>
        <taxon>Enterobacteriaceae</taxon>
        <taxon>Candidatus Riesia</taxon>
    </lineage>
</organism>
<dbReference type="Pfam" id="PF00459">
    <property type="entry name" value="Inositol_P"/>
    <property type="match status" value="1"/>
</dbReference>
<dbReference type="GO" id="GO:0008934">
    <property type="term" value="F:inositol monophosphate 1-phosphatase activity"/>
    <property type="evidence" value="ECO:0007669"/>
    <property type="project" value="TreeGrafter"/>
</dbReference>
<dbReference type="InterPro" id="IPR000760">
    <property type="entry name" value="Inositol_monophosphatase-like"/>
</dbReference>
<dbReference type="PANTHER" id="PTHR20854:SF4">
    <property type="entry name" value="INOSITOL-1-MONOPHOSPHATASE-RELATED"/>
    <property type="match status" value="1"/>
</dbReference>
<dbReference type="SUPFAM" id="SSF56655">
    <property type="entry name" value="Carbohydrate phosphatase"/>
    <property type="match status" value="1"/>
</dbReference>
<name>D4G8C6_RIEPU</name>
<dbReference type="GO" id="GO:0007165">
    <property type="term" value="P:signal transduction"/>
    <property type="evidence" value="ECO:0007669"/>
    <property type="project" value="TreeGrafter"/>
</dbReference>
<evidence type="ECO:0000256" key="1">
    <source>
        <dbReference type="ARBA" id="ARBA00009759"/>
    </source>
</evidence>
<evidence type="ECO:0000313" key="2">
    <source>
        <dbReference type="EMBL" id="ADD79899.1"/>
    </source>
</evidence>
<dbReference type="eggNOG" id="COG0483">
    <property type="taxonomic scope" value="Bacteria"/>
</dbReference>
<gene>
    <name evidence="2" type="ordered locus">RIEPE_0333</name>
</gene>
<dbReference type="GO" id="GO:0006020">
    <property type="term" value="P:inositol metabolic process"/>
    <property type="evidence" value="ECO:0007669"/>
    <property type="project" value="TreeGrafter"/>
</dbReference>
<accession>D4G8C6</accession>
<dbReference type="OrthoDB" id="9785695at2"/>
<dbReference type="STRING" id="515618.RIEPE_0333"/>
<evidence type="ECO:0000313" key="3">
    <source>
        <dbReference type="Proteomes" id="UP000001700"/>
    </source>
</evidence>
<dbReference type="PANTHER" id="PTHR20854">
    <property type="entry name" value="INOSITOL MONOPHOSPHATASE"/>
    <property type="match status" value="1"/>
</dbReference>
<dbReference type="KEGG" id="rip:RIEPE_0333"/>
<dbReference type="EMBL" id="CP001085">
    <property type="protein sequence ID" value="ADD79899.1"/>
    <property type="molecule type" value="Genomic_DNA"/>
</dbReference>